<sequence>MKNTALHQAYTDTLFRVSFSTQTFDLKINQPNHEFERFCLANAIKTWAIITAWNPCSQKLSDTINHERSLSFLNQLSLSGFDIATALGIPSNSDWEPEESYFIYNISKESALKIGHIWEQHAIVFGDKRHVCELLYC</sequence>
<reference evidence="2 3" key="1">
    <citation type="submission" date="2019-11" db="EMBL/GenBank/DDBJ databases">
        <authorList>
            <person name="Holert J."/>
        </authorList>
    </citation>
    <scope>NUCLEOTIDE SEQUENCE [LARGE SCALE GENOMIC DNA]</scope>
    <source>
        <strain evidence="2">BC5_2</strain>
    </source>
</reference>
<gene>
    <name evidence="2" type="ORF">DPBNPPHM_02101</name>
    <name evidence="1" type="ORF">DPBNPPHM_03521</name>
</gene>
<dbReference type="AlphaFoldDB" id="A0A5S9QE25"/>
<dbReference type="EMBL" id="CACSII010000018">
    <property type="protein sequence ID" value="CAA0116597.1"/>
    <property type="molecule type" value="Genomic_DNA"/>
</dbReference>
<proteinExistence type="predicted"/>
<organism evidence="2 3">
    <name type="scientific">BD1-7 clade bacterium</name>
    <dbReference type="NCBI Taxonomy" id="2029982"/>
    <lineage>
        <taxon>Bacteria</taxon>
        <taxon>Pseudomonadati</taxon>
        <taxon>Pseudomonadota</taxon>
        <taxon>Gammaproteobacteria</taxon>
        <taxon>Cellvibrionales</taxon>
        <taxon>Spongiibacteraceae</taxon>
        <taxon>BD1-7 clade</taxon>
    </lineage>
</organism>
<evidence type="ECO:0000313" key="2">
    <source>
        <dbReference type="EMBL" id="CAA0116597.1"/>
    </source>
</evidence>
<dbReference type="OrthoDB" id="5604578at2"/>
<dbReference type="Pfam" id="PF11697">
    <property type="entry name" value="DUF3293"/>
    <property type="match status" value="1"/>
</dbReference>
<evidence type="ECO:0000313" key="3">
    <source>
        <dbReference type="Proteomes" id="UP000434580"/>
    </source>
</evidence>
<dbReference type="InterPro" id="IPR021710">
    <property type="entry name" value="DUF3293"/>
</dbReference>
<dbReference type="Proteomes" id="UP000434580">
    <property type="component" value="Unassembled WGS sequence"/>
</dbReference>
<evidence type="ECO:0000313" key="1">
    <source>
        <dbReference type="EMBL" id="CAA0097376.1"/>
    </source>
</evidence>
<evidence type="ECO:0008006" key="4">
    <source>
        <dbReference type="Google" id="ProtNLM"/>
    </source>
</evidence>
<protein>
    <recommendedName>
        <fullName evidence="4">DUF3293 domain-containing protein</fullName>
    </recommendedName>
</protein>
<name>A0A5S9QE25_9GAMM</name>
<accession>A0A5S9QE25</accession>
<dbReference type="EMBL" id="CACSII010000005">
    <property type="protein sequence ID" value="CAA0097376.1"/>
    <property type="molecule type" value="Genomic_DNA"/>
</dbReference>